<name>A0AA86NFN0_9EUKA</name>
<organism evidence="1">
    <name type="scientific">Hexamita inflata</name>
    <dbReference type="NCBI Taxonomy" id="28002"/>
    <lineage>
        <taxon>Eukaryota</taxon>
        <taxon>Metamonada</taxon>
        <taxon>Diplomonadida</taxon>
        <taxon>Hexamitidae</taxon>
        <taxon>Hexamitinae</taxon>
        <taxon>Hexamita</taxon>
    </lineage>
</organism>
<protein>
    <submittedName>
        <fullName evidence="2">Hypothetical_protein</fullName>
    </submittedName>
</protein>
<reference evidence="1" key="1">
    <citation type="submission" date="2023-06" db="EMBL/GenBank/DDBJ databases">
        <authorList>
            <person name="Kurt Z."/>
        </authorList>
    </citation>
    <scope>NUCLEOTIDE SEQUENCE</scope>
</reference>
<comment type="caution">
    <text evidence="1">The sequence shown here is derived from an EMBL/GenBank/DDBJ whole genome shotgun (WGS) entry which is preliminary data.</text>
</comment>
<sequence length="118" mass="14440">MIIHQSKFRIMKQFNYCEMPNQITAEQIDQRYRLMIKAFRIERQLIIDPLERQYLDEFINNPPEKLKIIAFQIFWNTHSAFQFFDICKYLIQRPNQYTVSISMASYFDIDRQQAWMGS</sequence>
<proteinExistence type="predicted"/>
<dbReference type="Proteomes" id="UP001642409">
    <property type="component" value="Unassembled WGS sequence"/>
</dbReference>
<accession>A0AA86NFN0</accession>
<keyword evidence="3" id="KW-1185">Reference proteome</keyword>
<dbReference type="AlphaFoldDB" id="A0AA86NFN0"/>
<evidence type="ECO:0000313" key="3">
    <source>
        <dbReference type="Proteomes" id="UP001642409"/>
    </source>
</evidence>
<evidence type="ECO:0000313" key="2">
    <source>
        <dbReference type="EMBL" id="CAL6087229.1"/>
    </source>
</evidence>
<dbReference type="EMBL" id="CATOUU010000167">
    <property type="protein sequence ID" value="CAI9918814.1"/>
    <property type="molecule type" value="Genomic_DNA"/>
</dbReference>
<gene>
    <name evidence="2" type="ORF">HINF_LOCUS63546</name>
    <name evidence="1" type="ORF">HINF_LOCUS6459</name>
</gene>
<reference evidence="2 3" key="2">
    <citation type="submission" date="2024-07" db="EMBL/GenBank/DDBJ databases">
        <authorList>
            <person name="Akdeniz Z."/>
        </authorList>
    </citation>
    <scope>NUCLEOTIDE SEQUENCE [LARGE SCALE GENOMIC DNA]</scope>
</reference>
<dbReference type="EMBL" id="CAXDID020000399">
    <property type="protein sequence ID" value="CAL6087229.1"/>
    <property type="molecule type" value="Genomic_DNA"/>
</dbReference>
<evidence type="ECO:0000313" key="1">
    <source>
        <dbReference type="EMBL" id="CAI9918814.1"/>
    </source>
</evidence>